<evidence type="ECO:0000313" key="2">
    <source>
        <dbReference type="EMBL" id="THU98711.1"/>
    </source>
</evidence>
<evidence type="ECO:0000313" key="3">
    <source>
        <dbReference type="Proteomes" id="UP000297245"/>
    </source>
</evidence>
<organism evidence="2 3">
    <name type="scientific">Dendrothele bispora (strain CBS 962.96)</name>
    <dbReference type="NCBI Taxonomy" id="1314807"/>
    <lineage>
        <taxon>Eukaryota</taxon>
        <taxon>Fungi</taxon>
        <taxon>Dikarya</taxon>
        <taxon>Basidiomycota</taxon>
        <taxon>Agaricomycotina</taxon>
        <taxon>Agaricomycetes</taxon>
        <taxon>Agaricomycetidae</taxon>
        <taxon>Agaricales</taxon>
        <taxon>Agaricales incertae sedis</taxon>
        <taxon>Dendrothele</taxon>
    </lineage>
</organism>
<dbReference type="OrthoDB" id="3270804at2759"/>
<feature type="compositionally biased region" description="Basic and acidic residues" evidence="1">
    <location>
        <begin position="55"/>
        <end position="75"/>
    </location>
</feature>
<gene>
    <name evidence="2" type="ORF">K435DRAFT_856344</name>
</gene>
<dbReference type="AlphaFoldDB" id="A0A4S8M9A2"/>
<sequence>MSQDSQPQHVLHIRLLPGESIIVSGTIERHIHLRAGEMVIISQGIGSSLLPDNVADDHPMLSEEHGPHESEPERLESPFGVNEIAVAPSTLSQGLPPPYVPTERVLVFAAFNRVPTPEELRTYWPYQNTHVAYLIVAGARIAILPTWEMTKPLVHGISGPIYKKYPTFVAALESYTKCINRIGHFTYPVLRSLPADPSRLCRDPYDLLHPDMANDIEIAQDSQGHLYCYRMGGPESETLIRAQG</sequence>
<reference evidence="2 3" key="1">
    <citation type="journal article" date="2019" name="Nat. Ecol. Evol.">
        <title>Megaphylogeny resolves global patterns of mushroom evolution.</title>
        <authorList>
            <person name="Varga T."/>
            <person name="Krizsan K."/>
            <person name="Foldi C."/>
            <person name="Dima B."/>
            <person name="Sanchez-Garcia M."/>
            <person name="Sanchez-Ramirez S."/>
            <person name="Szollosi G.J."/>
            <person name="Szarkandi J.G."/>
            <person name="Papp V."/>
            <person name="Albert L."/>
            <person name="Andreopoulos W."/>
            <person name="Angelini C."/>
            <person name="Antonin V."/>
            <person name="Barry K.W."/>
            <person name="Bougher N.L."/>
            <person name="Buchanan P."/>
            <person name="Buyck B."/>
            <person name="Bense V."/>
            <person name="Catcheside P."/>
            <person name="Chovatia M."/>
            <person name="Cooper J."/>
            <person name="Damon W."/>
            <person name="Desjardin D."/>
            <person name="Finy P."/>
            <person name="Geml J."/>
            <person name="Haridas S."/>
            <person name="Hughes K."/>
            <person name="Justo A."/>
            <person name="Karasinski D."/>
            <person name="Kautmanova I."/>
            <person name="Kiss B."/>
            <person name="Kocsube S."/>
            <person name="Kotiranta H."/>
            <person name="LaButti K.M."/>
            <person name="Lechner B.E."/>
            <person name="Liimatainen K."/>
            <person name="Lipzen A."/>
            <person name="Lukacs Z."/>
            <person name="Mihaltcheva S."/>
            <person name="Morgado L.N."/>
            <person name="Niskanen T."/>
            <person name="Noordeloos M.E."/>
            <person name="Ohm R.A."/>
            <person name="Ortiz-Santana B."/>
            <person name="Ovrebo C."/>
            <person name="Racz N."/>
            <person name="Riley R."/>
            <person name="Savchenko A."/>
            <person name="Shiryaev A."/>
            <person name="Soop K."/>
            <person name="Spirin V."/>
            <person name="Szebenyi C."/>
            <person name="Tomsovsky M."/>
            <person name="Tulloss R.E."/>
            <person name="Uehling J."/>
            <person name="Grigoriev I.V."/>
            <person name="Vagvolgyi C."/>
            <person name="Papp T."/>
            <person name="Martin F.M."/>
            <person name="Miettinen O."/>
            <person name="Hibbett D.S."/>
            <person name="Nagy L.G."/>
        </authorList>
    </citation>
    <scope>NUCLEOTIDE SEQUENCE [LARGE SCALE GENOMIC DNA]</scope>
    <source>
        <strain evidence="2 3">CBS 962.96</strain>
    </source>
</reference>
<dbReference type="EMBL" id="ML179131">
    <property type="protein sequence ID" value="THU98711.1"/>
    <property type="molecule type" value="Genomic_DNA"/>
</dbReference>
<proteinExistence type="predicted"/>
<evidence type="ECO:0000256" key="1">
    <source>
        <dbReference type="SAM" id="MobiDB-lite"/>
    </source>
</evidence>
<keyword evidence="3" id="KW-1185">Reference proteome</keyword>
<dbReference type="Proteomes" id="UP000297245">
    <property type="component" value="Unassembled WGS sequence"/>
</dbReference>
<name>A0A4S8M9A2_DENBC</name>
<feature type="region of interest" description="Disordered" evidence="1">
    <location>
        <begin position="52"/>
        <end position="75"/>
    </location>
</feature>
<accession>A0A4S8M9A2</accession>
<protein>
    <submittedName>
        <fullName evidence="2">Uncharacterized protein</fullName>
    </submittedName>
</protein>